<evidence type="ECO:0000313" key="3">
    <source>
        <dbReference type="EMBL" id="HGG02968.1"/>
    </source>
</evidence>
<name>A0A7C3ZZ18_9CYAN</name>
<sequence length="350" mass="37107">MRIEDNHRVAILQHGGILGSSGKTGLTLMRYSSAKIVAAIDQESAGGSLKELTGIDRNVPIVPDIAAALAFQPDILAIGIAPSGGALPPEWWREIETAVRAGLSIVNGLHTHLGHNPELQMLLSDGQWIWDVRQEPPGLSIASAKARDLSCRRVLTVGTDMSVGKMSTSIEMNRTAKRRGLRSHFVATGQAGLMIAGEGIALDAVRVDFAAGAVEHAVLRAGRDADIVFVEGQGSLLHPGSTATLPLLRGSQPTHLVLVHRAGQTHVRNHPHVPIPPLPQVIQLYEMVAAAAGAFARTRVAAVALNTGHIKDDEIALEAINHIRYETGLPCTDPVRFGGAELLEAISKGS</sequence>
<feature type="domain" description="D-glutamate N-acetyltransferase-like C-terminal" evidence="1">
    <location>
        <begin position="141"/>
        <end position="342"/>
    </location>
</feature>
<dbReference type="PIRSF" id="PIRSF026760">
    <property type="entry name" value="UCP026760"/>
    <property type="match status" value="1"/>
</dbReference>
<organism evidence="3">
    <name type="scientific">Planktothricoides sp. SpSt-374</name>
    <dbReference type="NCBI Taxonomy" id="2282167"/>
    <lineage>
        <taxon>Bacteria</taxon>
        <taxon>Bacillati</taxon>
        <taxon>Cyanobacteriota</taxon>
        <taxon>Cyanophyceae</taxon>
        <taxon>Oscillatoriophycideae</taxon>
        <taxon>Oscillatoriales</taxon>
        <taxon>Oscillatoriaceae</taxon>
        <taxon>Planktothricoides</taxon>
    </lineage>
</organism>
<dbReference type="AlphaFoldDB" id="A0A7C3ZZ18"/>
<proteinExistence type="predicted"/>
<dbReference type="PANTHER" id="PTHR40690:SF1">
    <property type="entry name" value="DUF1611 DOMAIN-CONTAINING PROTEIN"/>
    <property type="match status" value="1"/>
</dbReference>
<dbReference type="Gene3D" id="3.40.50.300">
    <property type="entry name" value="P-loop containing nucleotide triphosphate hydrolases"/>
    <property type="match status" value="1"/>
</dbReference>
<dbReference type="InterPro" id="IPR027417">
    <property type="entry name" value="P-loop_NTPase"/>
</dbReference>
<feature type="domain" description="D-glutamate N-acetyltransferase-like N-terminal" evidence="2">
    <location>
        <begin position="43"/>
        <end position="134"/>
    </location>
</feature>
<gene>
    <name evidence="3" type="ORF">ENR15_20565</name>
</gene>
<evidence type="ECO:0000259" key="1">
    <source>
        <dbReference type="Pfam" id="PF07755"/>
    </source>
</evidence>
<dbReference type="Gene3D" id="3.40.50.720">
    <property type="entry name" value="NAD(P)-binding Rossmann-like Domain"/>
    <property type="match status" value="1"/>
</dbReference>
<comment type="caution">
    <text evidence="3">The sequence shown here is derived from an EMBL/GenBank/DDBJ whole genome shotgun (WGS) entry which is preliminary data.</text>
</comment>
<dbReference type="Pfam" id="PF17396">
    <property type="entry name" value="DUF1611_N"/>
    <property type="match status" value="1"/>
</dbReference>
<dbReference type="InterPro" id="IPR035086">
    <property type="entry name" value="DgcN-like_C"/>
</dbReference>
<evidence type="ECO:0000259" key="2">
    <source>
        <dbReference type="Pfam" id="PF17396"/>
    </source>
</evidence>
<reference evidence="3" key="1">
    <citation type="journal article" date="2020" name="mSystems">
        <title>Genome- and Community-Level Interaction Insights into Carbon Utilization and Element Cycling Functions of Hydrothermarchaeota in Hydrothermal Sediment.</title>
        <authorList>
            <person name="Zhou Z."/>
            <person name="Liu Y."/>
            <person name="Xu W."/>
            <person name="Pan J."/>
            <person name="Luo Z.H."/>
            <person name="Li M."/>
        </authorList>
    </citation>
    <scope>NUCLEOTIDE SEQUENCE [LARGE SCALE GENOMIC DNA]</scope>
    <source>
        <strain evidence="3">SpSt-374</strain>
    </source>
</reference>
<dbReference type="InterPro" id="IPR035402">
    <property type="entry name" value="DgcN-like_N"/>
</dbReference>
<protein>
    <submittedName>
        <fullName evidence="3">DUF1611 domain-containing protein</fullName>
    </submittedName>
</protein>
<dbReference type="InterPro" id="IPR011669">
    <property type="entry name" value="DgcN-like"/>
</dbReference>
<dbReference type="SUPFAM" id="SSF52540">
    <property type="entry name" value="P-loop containing nucleoside triphosphate hydrolases"/>
    <property type="match status" value="1"/>
</dbReference>
<accession>A0A7C3ZZ18</accession>
<dbReference type="PANTHER" id="PTHR40690">
    <property type="entry name" value="GLL3100 PROTEIN"/>
    <property type="match status" value="1"/>
</dbReference>
<dbReference type="EMBL" id="DSPX01000203">
    <property type="protein sequence ID" value="HGG02968.1"/>
    <property type="molecule type" value="Genomic_DNA"/>
</dbReference>
<dbReference type="Pfam" id="PF07755">
    <property type="entry name" value="DUF1611"/>
    <property type="match status" value="1"/>
</dbReference>